<feature type="region of interest" description="Disordered" evidence="1">
    <location>
        <begin position="1"/>
        <end position="24"/>
    </location>
</feature>
<protein>
    <submittedName>
        <fullName evidence="2">Uncharacterized protein</fullName>
    </submittedName>
</protein>
<reference evidence="2" key="1">
    <citation type="submission" date="2016-10" db="EMBL/GenBank/DDBJ databases">
        <authorList>
            <person name="de Groot N.N."/>
        </authorList>
    </citation>
    <scope>NUCLEOTIDE SEQUENCE</scope>
</reference>
<evidence type="ECO:0000313" key="2">
    <source>
        <dbReference type="EMBL" id="SFV71490.1"/>
    </source>
</evidence>
<feature type="compositionally biased region" description="Basic and acidic residues" evidence="1">
    <location>
        <begin position="1"/>
        <end position="14"/>
    </location>
</feature>
<name>A0A1W1D057_9ZZZZ</name>
<organism evidence="2">
    <name type="scientific">hydrothermal vent metagenome</name>
    <dbReference type="NCBI Taxonomy" id="652676"/>
    <lineage>
        <taxon>unclassified sequences</taxon>
        <taxon>metagenomes</taxon>
        <taxon>ecological metagenomes</taxon>
    </lineage>
</organism>
<accession>A0A1W1D057</accession>
<evidence type="ECO:0000256" key="1">
    <source>
        <dbReference type="SAM" id="MobiDB-lite"/>
    </source>
</evidence>
<gene>
    <name evidence="2" type="ORF">MNB_SV-13-1467</name>
</gene>
<sequence>MKYYFVDKGKEGKVGRKSNNNDGNDAYEGLADGGYEVIVQDENGNTLGGMPFVGG</sequence>
<proteinExistence type="predicted"/>
<dbReference type="AlphaFoldDB" id="A0A1W1D057"/>
<dbReference type="EMBL" id="FPHM01000252">
    <property type="protein sequence ID" value="SFV71490.1"/>
    <property type="molecule type" value="Genomic_DNA"/>
</dbReference>